<gene>
    <name evidence="2" type="ORF">TWF694_006451</name>
</gene>
<name>A0AAV9XK36_9PEZI</name>
<feature type="chain" id="PRO_5044001624" evidence="1">
    <location>
        <begin position="16"/>
        <end position="165"/>
    </location>
</feature>
<evidence type="ECO:0000313" key="3">
    <source>
        <dbReference type="Proteomes" id="UP001365542"/>
    </source>
</evidence>
<keyword evidence="1" id="KW-0732">Signal</keyword>
<reference evidence="2 3" key="1">
    <citation type="submission" date="2019-10" db="EMBL/GenBank/DDBJ databases">
        <authorList>
            <person name="Palmer J.M."/>
        </authorList>
    </citation>
    <scope>NUCLEOTIDE SEQUENCE [LARGE SCALE GENOMIC DNA]</scope>
    <source>
        <strain evidence="2 3">TWF694</strain>
    </source>
</reference>
<accession>A0AAV9XK36</accession>
<feature type="signal peptide" evidence="1">
    <location>
        <begin position="1"/>
        <end position="15"/>
    </location>
</feature>
<dbReference type="Proteomes" id="UP001365542">
    <property type="component" value="Unassembled WGS sequence"/>
</dbReference>
<proteinExistence type="predicted"/>
<comment type="caution">
    <text evidence="2">The sequence shown here is derived from an EMBL/GenBank/DDBJ whole genome shotgun (WGS) entry which is preliminary data.</text>
</comment>
<organism evidence="2 3">
    <name type="scientific">Orbilia ellipsospora</name>
    <dbReference type="NCBI Taxonomy" id="2528407"/>
    <lineage>
        <taxon>Eukaryota</taxon>
        <taxon>Fungi</taxon>
        <taxon>Dikarya</taxon>
        <taxon>Ascomycota</taxon>
        <taxon>Pezizomycotina</taxon>
        <taxon>Orbiliomycetes</taxon>
        <taxon>Orbiliales</taxon>
        <taxon>Orbiliaceae</taxon>
        <taxon>Orbilia</taxon>
    </lineage>
</organism>
<dbReference type="EMBL" id="JAVHJO010000002">
    <property type="protein sequence ID" value="KAK6542499.1"/>
    <property type="molecule type" value="Genomic_DNA"/>
</dbReference>
<keyword evidence="3" id="KW-1185">Reference proteome</keyword>
<protein>
    <submittedName>
        <fullName evidence="2">Uncharacterized protein</fullName>
    </submittedName>
</protein>
<dbReference type="AlphaFoldDB" id="A0AAV9XK36"/>
<evidence type="ECO:0000313" key="2">
    <source>
        <dbReference type="EMBL" id="KAK6542499.1"/>
    </source>
</evidence>
<evidence type="ECO:0000256" key="1">
    <source>
        <dbReference type="SAM" id="SignalP"/>
    </source>
</evidence>
<sequence length="165" mass="17501">MKLIPFVLLLACAAAYPIANTKRHVAELATGTPATDMPLSTTKRDTTSLSFVDFSPRVDSSLDRNPISGAANGFLDVFKMPFNWAASSGKSFIKTPMDMLQTGMKLASRAPAFAPFPNLPPDIIKSGGAVAPQASANRILPRNKEPKTEGIVPQAFDLAGNVVGK</sequence>